<dbReference type="Gene3D" id="3.40.50.720">
    <property type="entry name" value="NAD(P)-binding Rossmann-like Domain"/>
    <property type="match status" value="1"/>
</dbReference>
<organism evidence="4 5">
    <name type="scientific">Paenibacillus agaridevorans</name>
    <dbReference type="NCBI Taxonomy" id="171404"/>
    <lineage>
        <taxon>Bacteria</taxon>
        <taxon>Bacillati</taxon>
        <taxon>Bacillota</taxon>
        <taxon>Bacilli</taxon>
        <taxon>Bacillales</taxon>
        <taxon>Paenibacillaceae</taxon>
        <taxon>Paenibacillus</taxon>
    </lineage>
</organism>
<proteinExistence type="inferred from homology"/>
<feature type="domain" description="Gfo/Idh/MocA-like oxidoreductase N-terminal" evidence="3">
    <location>
        <begin position="61"/>
        <end position="136"/>
    </location>
</feature>
<dbReference type="RefSeq" id="WP_108995783.1">
    <property type="nucleotide sequence ID" value="NZ_BDQX01000403.1"/>
</dbReference>
<evidence type="ECO:0000313" key="4">
    <source>
        <dbReference type="EMBL" id="GBG11492.1"/>
    </source>
</evidence>
<dbReference type="InterPro" id="IPR036291">
    <property type="entry name" value="NAD(P)-bd_dom_sf"/>
</dbReference>
<dbReference type="PANTHER" id="PTHR43708">
    <property type="entry name" value="CONSERVED EXPRESSED OXIDOREDUCTASE (EUROFUNG)"/>
    <property type="match status" value="1"/>
</dbReference>
<accession>A0A2R5EXQ7</accession>
<reference evidence="4 5" key="1">
    <citation type="submission" date="2017-08" db="EMBL/GenBank/DDBJ databases">
        <title>Substantial Increase in Enzyme Production by Combined Drug-Resistance Mutations in Paenibacillus agaridevorans.</title>
        <authorList>
            <person name="Tanaka Y."/>
            <person name="Funane K."/>
            <person name="Hosaka T."/>
            <person name="Shiwa Y."/>
            <person name="Fujita N."/>
            <person name="Miyazaki T."/>
            <person name="Yoshikawa H."/>
            <person name="Murakami K."/>
            <person name="Kasahara K."/>
            <person name="Inaoka T."/>
            <person name="Hiraga Y."/>
            <person name="Ochi K."/>
        </authorList>
    </citation>
    <scope>NUCLEOTIDE SEQUENCE [LARGE SCALE GENOMIC DNA]</scope>
    <source>
        <strain evidence="4 5">T-3040</strain>
    </source>
</reference>
<dbReference type="Pfam" id="PF01408">
    <property type="entry name" value="GFO_IDH_MocA"/>
    <property type="match status" value="1"/>
</dbReference>
<dbReference type="SUPFAM" id="SSF51735">
    <property type="entry name" value="NAD(P)-binding Rossmann-fold domains"/>
    <property type="match status" value="1"/>
</dbReference>
<comment type="caution">
    <text evidence="4">The sequence shown here is derived from an EMBL/GenBank/DDBJ whole genome shotgun (WGS) entry which is preliminary data.</text>
</comment>
<protein>
    <submittedName>
        <fullName evidence="4">Oxidoreductase</fullName>
    </submittedName>
</protein>
<dbReference type="EMBL" id="BDQX01000403">
    <property type="protein sequence ID" value="GBG11492.1"/>
    <property type="molecule type" value="Genomic_DNA"/>
</dbReference>
<keyword evidence="5" id="KW-1185">Reference proteome</keyword>
<keyword evidence="2" id="KW-0560">Oxidoreductase</keyword>
<dbReference type="Gene3D" id="3.30.360.10">
    <property type="entry name" value="Dihydrodipicolinate Reductase, domain 2"/>
    <property type="match status" value="1"/>
</dbReference>
<evidence type="ECO:0000313" key="5">
    <source>
        <dbReference type="Proteomes" id="UP000245202"/>
    </source>
</evidence>
<dbReference type="GO" id="GO:0016491">
    <property type="term" value="F:oxidoreductase activity"/>
    <property type="evidence" value="ECO:0007669"/>
    <property type="project" value="UniProtKB-KW"/>
</dbReference>
<evidence type="ECO:0000256" key="1">
    <source>
        <dbReference type="ARBA" id="ARBA00010928"/>
    </source>
</evidence>
<evidence type="ECO:0000256" key="2">
    <source>
        <dbReference type="ARBA" id="ARBA00023002"/>
    </source>
</evidence>
<name>A0A2R5EXQ7_9BACL</name>
<dbReference type="GO" id="GO:0000166">
    <property type="term" value="F:nucleotide binding"/>
    <property type="evidence" value="ECO:0007669"/>
    <property type="project" value="InterPro"/>
</dbReference>
<dbReference type="AlphaFoldDB" id="A0A2R5EXQ7"/>
<gene>
    <name evidence="4" type="ORF">PAT3040_06314</name>
</gene>
<dbReference type="InterPro" id="IPR051317">
    <property type="entry name" value="Gfo/Idh/MocA_oxidoreduct"/>
</dbReference>
<dbReference type="Proteomes" id="UP000245202">
    <property type="component" value="Unassembled WGS sequence"/>
</dbReference>
<dbReference type="InterPro" id="IPR000683">
    <property type="entry name" value="Gfo/Idh/MocA-like_OxRdtase_N"/>
</dbReference>
<sequence>MNNLRIGMIGLDTSHVSIFTKLLHDATHPYHVTGGRVVAAYPGGSPDFPLSFNRVAGYTVELREQYGVRIADSLEEVAEECDAIMLESADGRVHLEQFRAIAKYGKPVFVDKPLALTTSEAKEIALIADVNGVPIMSSSSLRYADALSAELGREAAASISGAEAFGPLHIQATQSHYFWYGIHAAEMLYAILGPGCEEVTVETTVEFELIKGRWRDGRIGTVRGNLNGNDEFGAHIHRRDETVYFQVGSAPKPFYASLLEQVIRFLQTKKPAVEISETVEIIRFLEAAEESRASGLSVKL</sequence>
<evidence type="ECO:0000259" key="3">
    <source>
        <dbReference type="Pfam" id="PF01408"/>
    </source>
</evidence>
<dbReference type="PANTHER" id="PTHR43708:SF5">
    <property type="entry name" value="CONSERVED EXPRESSED OXIDOREDUCTASE (EUROFUNG)-RELATED"/>
    <property type="match status" value="1"/>
</dbReference>
<comment type="similarity">
    <text evidence="1">Belongs to the Gfo/Idh/MocA family.</text>
</comment>